<evidence type="ECO:0000259" key="1">
    <source>
        <dbReference type="SMART" id="SM00471"/>
    </source>
</evidence>
<dbReference type="Gene3D" id="1.10.3210.10">
    <property type="entry name" value="Hypothetical protein af1432"/>
    <property type="match status" value="1"/>
</dbReference>
<keyword evidence="3" id="KW-1185">Reference proteome</keyword>
<organism evidence="2 3">
    <name type="scientific">Methylobacterium tardum</name>
    <dbReference type="NCBI Taxonomy" id="374432"/>
    <lineage>
        <taxon>Bacteria</taxon>
        <taxon>Pseudomonadati</taxon>
        <taxon>Pseudomonadota</taxon>
        <taxon>Alphaproteobacteria</taxon>
        <taxon>Hyphomicrobiales</taxon>
        <taxon>Methylobacteriaceae</taxon>
        <taxon>Methylobacterium</taxon>
    </lineage>
</organism>
<comment type="caution">
    <text evidence="2">The sequence shown here is derived from an EMBL/GenBank/DDBJ whole genome shotgun (WGS) entry which is preliminary data.</text>
</comment>
<evidence type="ECO:0000313" key="3">
    <source>
        <dbReference type="Proteomes" id="UP001157440"/>
    </source>
</evidence>
<dbReference type="AlphaFoldDB" id="A0AA37TI05"/>
<sequence length="344" mass="37903">MSAELENERGYSGCGIIRAYAELDASTLRGRVPDMGCRSLDVMMQTDTTAKIGVCSMCGIPVMFDVTKMLADALGEHLALTYQRTFGSREPRFAEVIEASARLTIERIVGSDALYHDGDHTALVTLVAQDILRGRFLDKGITPEDWLHMILAALYHDIGYVRGVCSGDRANAFVIDAQGTTIGLPRGASDAALAPYHIERSKLAVQERFGTNDLVDAQRVIRAIELTRFPVPADDEHRETGTEAGLMRAADLIGQLGDPLYPRKLNALFHEFAEVGLADQLGYANPADLAERYPAFFWGKIEPVIGDAIRFLDLTVEGRSWVANLYSHVFAIEHDRRRMGPHPG</sequence>
<dbReference type="Proteomes" id="UP001157440">
    <property type="component" value="Unassembled WGS sequence"/>
</dbReference>
<dbReference type="InterPro" id="IPR003607">
    <property type="entry name" value="HD/PDEase_dom"/>
</dbReference>
<name>A0AA37TI05_9HYPH</name>
<reference evidence="3" key="1">
    <citation type="journal article" date="2019" name="Int. J. Syst. Evol. Microbiol.">
        <title>The Global Catalogue of Microorganisms (GCM) 10K type strain sequencing project: providing services to taxonomists for standard genome sequencing and annotation.</title>
        <authorList>
            <consortium name="The Broad Institute Genomics Platform"/>
            <consortium name="The Broad Institute Genome Sequencing Center for Infectious Disease"/>
            <person name="Wu L."/>
            <person name="Ma J."/>
        </authorList>
    </citation>
    <scope>NUCLEOTIDE SEQUENCE [LARGE SCALE GENOMIC DNA]</scope>
    <source>
        <strain evidence="3">NBRC 103632</strain>
    </source>
</reference>
<accession>A0AA37TI05</accession>
<evidence type="ECO:0000313" key="2">
    <source>
        <dbReference type="EMBL" id="GLS69826.1"/>
    </source>
</evidence>
<protein>
    <submittedName>
        <fullName evidence="2">Metal-dependent phosphohydrolase</fullName>
    </submittedName>
</protein>
<proteinExistence type="predicted"/>
<dbReference type="SUPFAM" id="SSF109604">
    <property type="entry name" value="HD-domain/PDEase-like"/>
    <property type="match status" value="1"/>
</dbReference>
<dbReference type="SMART" id="SM00471">
    <property type="entry name" value="HDc"/>
    <property type="match status" value="1"/>
</dbReference>
<feature type="domain" description="HD/PDEase" evidence="1">
    <location>
        <begin position="113"/>
        <end position="265"/>
    </location>
</feature>
<gene>
    <name evidence="2" type="ORF">GCM10007890_18390</name>
</gene>
<dbReference type="EMBL" id="BSPL01000011">
    <property type="protein sequence ID" value="GLS69826.1"/>
    <property type="molecule type" value="Genomic_DNA"/>
</dbReference>